<dbReference type="Pfam" id="PF09587">
    <property type="entry name" value="PGA_cap"/>
    <property type="match status" value="1"/>
</dbReference>
<dbReference type="EMBL" id="JAMQGM010000014">
    <property type="protein sequence ID" value="MCM2576968.1"/>
    <property type="molecule type" value="Genomic_DNA"/>
</dbReference>
<dbReference type="SUPFAM" id="SSF56300">
    <property type="entry name" value="Metallo-dependent phosphatases"/>
    <property type="match status" value="1"/>
</dbReference>
<dbReference type="Gene3D" id="3.60.21.10">
    <property type="match status" value="1"/>
</dbReference>
<reference evidence="3" key="1">
    <citation type="journal article" date="2023" name="Int. J. Syst. Evol. Microbiol.">
        <title>Streptomyces meridianus sp. nov. isolated from brackish water of the Tagus estuary in Alcochete, Portugal.</title>
        <authorList>
            <person name="Santos J.D.N."/>
            <person name="Klimek D."/>
            <person name="Calusinska M."/>
            <person name="Lobo Da Cunha A."/>
            <person name="Catita J."/>
            <person name="Goncalves H."/>
            <person name="Gonzalez I."/>
            <person name="Reyes F."/>
            <person name="Lage O.M."/>
        </authorList>
    </citation>
    <scope>NUCLEOTIDE SEQUENCE</scope>
    <source>
        <strain evidence="3">MTZ3.1</strain>
    </source>
</reference>
<keyword evidence="4" id="KW-1185">Reference proteome</keyword>
<comment type="similarity">
    <text evidence="1">Belongs to the CapA family.</text>
</comment>
<dbReference type="InterPro" id="IPR029052">
    <property type="entry name" value="Metallo-depent_PP-like"/>
</dbReference>
<accession>A0ABT0X364</accession>
<organism evidence="3 4">
    <name type="scientific">Streptomyces meridianus</name>
    <dbReference type="NCBI Taxonomy" id="2938945"/>
    <lineage>
        <taxon>Bacteria</taxon>
        <taxon>Bacillati</taxon>
        <taxon>Actinomycetota</taxon>
        <taxon>Actinomycetes</taxon>
        <taxon>Kitasatosporales</taxon>
        <taxon>Streptomycetaceae</taxon>
        <taxon>Streptomyces</taxon>
    </lineage>
</organism>
<feature type="domain" description="Capsule synthesis protein CapA" evidence="2">
    <location>
        <begin position="7"/>
        <end position="288"/>
    </location>
</feature>
<name>A0ABT0X364_9ACTN</name>
<proteinExistence type="inferred from homology"/>
<dbReference type="Proteomes" id="UP001167160">
    <property type="component" value="Unassembled WGS sequence"/>
</dbReference>
<dbReference type="PANTHER" id="PTHR33393:SF11">
    <property type="entry name" value="POLYGLUTAMINE SYNTHESIS ACCESSORY PROTEIN RV0574C-RELATED"/>
    <property type="match status" value="1"/>
</dbReference>
<dbReference type="PANTHER" id="PTHR33393">
    <property type="entry name" value="POLYGLUTAMINE SYNTHESIS ACCESSORY PROTEIN RV0574C-RELATED"/>
    <property type="match status" value="1"/>
</dbReference>
<dbReference type="InterPro" id="IPR019079">
    <property type="entry name" value="Capsule_synth_CapA"/>
</dbReference>
<dbReference type="CDD" id="cd07381">
    <property type="entry name" value="MPP_CapA"/>
    <property type="match status" value="1"/>
</dbReference>
<evidence type="ECO:0000313" key="4">
    <source>
        <dbReference type="Proteomes" id="UP001167160"/>
    </source>
</evidence>
<protein>
    <submittedName>
        <fullName evidence="3">CapA family protein</fullName>
    </submittedName>
</protein>
<evidence type="ECO:0000256" key="1">
    <source>
        <dbReference type="ARBA" id="ARBA00005662"/>
    </source>
</evidence>
<gene>
    <name evidence="3" type="ORF">M1E25_06295</name>
</gene>
<dbReference type="SMART" id="SM00854">
    <property type="entry name" value="PGA_cap"/>
    <property type="match status" value="1"/>
</dbReference>
<evidence type="ECO:0000313" key="3">
    <source>
        <dbReference type="EMBL" id="MCM2576968.1"/>
    </source>
</evidence>
<dbReference type="InterPro" id="IPR052169">
    <property type="entry name" value="CW_Biosynth-Accessory"/>
</dbReference>
<comment type="caution">
    <text evidence="3">The sequence shown here is derived from an EMBL/GenBank/DDBJ whole genome shotgun (WGS) entry which is preliminary data.</text>
</comment>
<evidence type="ECO:0000259" key="2">
    <source>
        <dbReference type="SMART" id="SM00854"/>
    </source>
</evidence>
<sequence>MGESDVTLCFCGDVMLGRGVDQILPHPGDAELRESHVRDARAYVEMVEKVNGRVPRPAGFAWPWGEALQVLDATAPDVRVLNLETSVTRHDAFAPGKGVHYRMNPANLPCLAAAHPDVCVLANNHVLDFGRRGLEETLDALHTHGFRTAGAGRNAAEAARPAVVPLDGGGRVLVFACAMPSSGVPHDWAATDDRSGLDFVAEPSDAAASAITDRIRRERRPGDVVIVSVHWGGNWGYRVSRGEVRFAHALTDGGADVVFGHSSHHPRPAEIHRGRTVLYGCGDFVDDYEGISGHEHYRDDLRLLWCVTVRPGTAPGVRMVPLQSRRMRLVAASDEDAEWLRGVLDRIGRDLGSHVDREPDGVLTLRAARGGVRERNS</sequence>
<dbReference type="RefSeq" id="WP_251410913.1">
    <property type="nucleotide sequence ID" value="NZ_JAMQGM010000014.1"/>
</dbReference>